<dbReference type="SUPFAM" id="SSF55486">
    <property type="entry name" value="Metalloproteases ('zincins'), catalytic domain"/>
    <property type="match status" value="1"/>
</dbReference>
<sequence length="1510" mass="160275">MEFSQVTHRTVALVGLALATMAAPAFAARQLPTVDAFTSTPLPLQASSMPERAKGLHVVSEEPRLGVPTFAWGVSPPVHGPQLRRPVTPEEAARAYLNTHVGLYRLSRTDAAHIPVRGVHRMREGASIVSFAQEVEGIEVFRQSLKVLLDSDNQLVAMSGYLSPAASAPRRAGTLRFTLTPPEAIALAWSDLHGEALPASSLRLTGRANGPYSHYALSPGPRQVVFASPARVRQTFFPLPGALVPAYYVELDTTPVTETDGDHYAYVISAEDGRLLYRHDLTAHQSFTYRVWADAQSPHVPYDGPQGTEPTPHPTGFPDNYQAPFVSPNLITLQNVPYSRNDPWLPAGATQTTGNNVEAYTDYATPNGFSAGDIRASVSAPNTFGHAYDVTQSPTLSDAQQMSSVTQLFFVTNFLHDWYYDFGFDEASGNSQMDNFGRGGLGGDSLLTEAQDFSGRNNANMSTPADGGRPRMQMFMYDTRGLRVIDIPEGHPSVGRWTTGTAAFGPTQFSVTAAVVVAQDGVAGPSSGTVADACEPLTNGAEVLDKLVLVDRAGCAFTLKAANVQAAGAAGVIIANSATNGASFHLAGRASDITIPVLSVGTSLGNALRSQPPASVTVIREAADRDGALDNTIVAHEWTHYMSNRLIGNANGLTNNQGRSMGEGWSDFAGLLMLVREGDNTRPWNVDFGGVYARAAYASSGGTNQGYYWGNRRYPYTTDMTKNPMTLRYMELGVPLPADIPVSFGADGASNAEVHASGELWAVMLWECYASLLRDTPRYTFAQAQAQMKEYLVSSLKLTPNAPTFLEARDALLAAAYANDPADYVLFARAFAKRGAGPRAVAPHRDSTDHVGVVESFQVGKDVTLASVELLEQSGSTASCDDDGVLDTGETARVRVTLRNSGIGALSRTSMTLSSNDPDVSFPSGATVALPASEPLQLVSVELPVKLSGAATQRNISLTVAYRDEEQVVPGDQTHTVVVRVNTDEIPASSTLETVEAAGHPWLLVGSTAPGILPWKRQANADNTGWFFYGPDNGRAAEILLVSPPLQVASTGDFRFTFQHRYDFELGDDGVYYDGGVIELSEDNGSTWVELNGAVRPSYNALISTGGNNPIEGKQAYGGQSAGYPAFSSASVELGTLYAGKTVLIRFRIGTDLGVGAPGWEVDDLQFEGIVNTPFATVLAHRGQCINRVPVVSAGADQTINERRRVTLSGSATDPEGAPLTYVWTQTVGPAVTLSGASEASSTFRAPEVTEDTDLRFELRASDGVNTSPPAQVTVRVRNISNGNRPPSAQAQGPDAVDEGASVTLTGGGTDPDEDVALVYAWTQVSGPTVTLSDAASSQVSFTAPQVPENKELRFQLVVSDGELSSEPVVVTVQVRDVFDAKPVARAGEDQSVKEGNVVTLSDAGSTDPEGTPLTYAWTQVEGPTVTLTAQGARATFTAPGVDADTVLTFQLRVTDTHGESSEDTVSVNVANVPEPDSGCGCGAGQDGSVPATLVMLLAAVAFATRRRRA</sequence>
<dbReference type="NCBIfam" id="TIGR03901">
    <property type="entry name" value="MYXO-CTERM"/>
    <property type="match status" value="1"/>
</dbReference>
<dbReference type="InterPro" id="IPR050371">
    <property type="entry name" value="Fungal_virulence_M36"/>
</dbReference>
<dbReference type="Pfam" id="PF02128">
    <property type="entry name" value="Peptidase_M36"/>
    <property type="match status" value="1"/>
</dbReference>
<evidence type="ECO:0000256" key="6">
    <source>
        <dbReference type="ARBA" id="ARBA00022723"/>
    </source>
</evidence>
<keyword evidence="16" id="KW-1185">Reference proteome</keyword>
<dbReference type="EC" id="3.4.24.-" evidence="15"/>
<evidence type="ECO:0000256" key="9">
    <source>
        <dbReference type="ARBA" id="ARBA00022833"/>
    </source>
</evidence>
<dbReference type="PANTHER" id="PTHR33478:SF1">
    <property type="entry name" value="EXTRACELLULAR METALLOPROTEINASE MEP"/>
    <property type="match status" value="1"/>
</dbReference>
<dbReference type="NCBIfam" id="NF038112">
    <property type="entry name" value="myxo_dep_M36"/>
    <property type="match status" value="1"/>
</dbReference>
<evidence type="ECO:0000256" key="7">
    <source>
        <dbReference type="ARBA" id="ARBA00022729"/>
    </source>
</evidence>
<dbReference type="RefSeq" id="WP_321546178.1">
    <property type="nucleotide sequence ID" value="NZ_JAXIVS010000004.1"/>
</dbReference>
<dbReference type="PANTHER" id="PTHR33478">
    <property type="entry name" value="EXTRACELLULAR METALLOPROTEINASE MEP"/>
    <property type="match status" value="1"/>
</dbReference>
<keyword evidence="10" id="KW-0482">Metalloprotease</keyword>
<protein>
    <submittedName>
        <fullName evidence="15">Myxosortase-dependent M36 family metallopeptidase</fullName>
        <ecNumber evidence="15">3.4.24.-</ecNumber>
    </submittedName>
</protein>
<dbReference type="Gene3D" id="1.10.390.10">
    <property type="entry name" value="Neutral Protease Domain 2"/>
    <property type="match status" value="1"/>
</dbReference>
<keyword evidence="6" id="KW-0479">Metal-binding</keyword>
<evidence type="ECO:0000256" key="11">
    <source>
        <dbReference type="ARBA" id="ARBA00023145"/>
    </source>
</evidence>
<evidence type="ECO:0000256" key="2">
    <source>
        <dbReference type="ARBA" id="ARBA00004613"/>
    </source>
</evidence>
<organism evidence="15 16">
    <name type="scientific">Hyalangium rubrum</name>
    <dbReference type="NCBI Taxonomy" id="3103134"/>
    <lineage>
        <taxon>Bacteria</taxon>
        <taxon>Pseudomonadati</taxon>
        <taxon>Myxococcota</taxon>
        <taxon>Myxococcia</taxon>
        <taxon>Myxococcales</taxon>
        <taxon>Cystobacterineae</taxon>
        <taxon>Archangiaceae</taxon>
        <taxon>Hyalangium</taxon>
    </lineage>
</organism>
<evidence type="ECO:0000256" key="1">
    <source>
        <dbReference type="ARBA" id="ARBA00001947"/>
    </source>
</evidence>
<dbReference type="Pfam" id="PF22352">
    <property type="entry name" value="K319L-like_PKD"/>
    <property type="match status" value="3"/>
</dbReference>
<dbReference type="Pfam" id="PF07504">
    <property type="entry name" value="FTP"/>
    <property type="match status" value="1"/>
</dbReference>
<keyword evidence="5" id="KW-0645">Protease</keyword>
<keyword evidence="9" id="KW-0862">Zinc</keyword>
<dbReference type="InterPro" id="IPR003137">
    <property type="entry name" value="PA_domain"/>
</dbReference>
<feature type="compositionally biased region" description="Polar residues" evidence="12">
    <location>
        <begin position="1280"/>
        <end position="1291"/>
    </location>
</feature>
<evidence type="ECO:0000256" key="4">
    <source>
        <dbReference type="ARBA" id="ARBA00022525"/>
    </source>
</evidence>
<evidence type="ECO:0000256" key="8">
    <source>
        <dbReference type="ARBA" id="ARBA00022801"/>
    </source>
</evidence>
<dbReference type="InterPro" id="IPR013783">
    <property type="entry name" value="Ig-like_fold"/>
</dbReference>
<comment type="similarity">
    <text evidence="3">Belongs to the peptidase M36 family.</text>
</comment>
<dbReference type="Gene3D" id="2.60.40.10">
    <property type="entry name" value="Immunoglobulins"/>
    <property type="match status" value="3"/>
</dbReference>
<evidence type="ECO:0000313" key="16">
    <source>
        <dbReference type="Proteomes" id="UP001291309"/>
    </source>
</evidence>
<proteinExistence type="inferred from homology"/>
<dbReference type="NCBIfam" id="TIGR03382">
    <property type="entry name" value="GC_trans_RRR"/>
    <property type="match status" value="1"/>
</dbReference>
<evidence type="ECO:0000256" key="12">
    <source>
        <dbReference type="SAM" id="MobiDB-lite"/>
    </source>
</evidence>
<evidence type="ECO:0000256" key="10">
    <source>
        <dbReference type="ARBA" id="ARBA00023049"/>
    </source>
</evidence>
<name>A0ABU5H2X4_9BACT</name>
<dbReference type="Gene3D" id="3.10.170.10">
    <property type="match status" value="1"/>
</dbReference>
<dbReference type="InterPro" id="IPR024038">
    <property type="entry name" value="MYXO-CTERM"/>
</dbReference>
<evidence type="ECO:0000256" key="5">
    <source>
        <dbReference type="ARBA" id="ARBA00022670"/>
    </source>
</evidence>
<keyword evidence="7 13" id="KW-0732">Signal</keyword>
<gene>
    <name evidence="15" type="ORF">SYV04_13665</name>
</gene>
<dbReference type="Pfam" id="PF02225">
    <property type="entry name" value="PA"/>
    <property type="match status" value="1"/>
</dbReference>
<dbReference type="InterPro" id="IPR027268">
    <property type="entry name" value="Peptidase_M4/M1_CTD_sf"/>
</dbReference>
<dbReference type="InterPro" id="IPR035986">
    <property type="entry name" value="PKD_dom_sf"/>
</dbReference>
<feature type="chain" id="PRO_5045647504" evidence="13">
    <location>
        <begin position="28"/>
        <end position="1510"/>
    </location>
</feature>
<dbReference type="InterPro" id="IPR022409">
    <property type="entry name" value="PKD/Chitinase_dom"/>
</dbReference>
<accession>A0ABU5H2X4</accession>
<dbReference type="SUPFAM" id="SSF52025">
    <property type="entry name" value="PA domain"/>
    <property type="match status" value="1"/>
</dbReference>
<feature type="domain" description="PKD/Chitinase" evidence="14">
    <location>
        <begin position="1195"/>
        <end position="1280"/>
    </location>
</feature>
<comment type="caution">
    <text evidence="15">The sequence shown here is derived from an EMBL/GenBank/DDBJ whole genome shotgun (WGS) entry which is preliminary data.</text>
</comment>
<dbReference type="InterPro" id="IPR001842">
    <property type="entry name" value="Peptidase_M36"/>
</dbReference>
<evidence type="ECO:0000256" key="3">
    <source>
        <dbReference type="ARBA" id="ARBA00006006"/>
    </source>
</evidence>
<keyword evidence="11" id="KW-0865">Zymogen</keyword>
<dbReference type="Proteomes" id="UP001291309">
    <property type="component" value="Unassembled WGS sequence"/>
</dbReference>
<dbReference type="SUPFAM" id="SSF49299">
    <property type="entry name" value="PKD domain"/>
    <property type="match status" value="1"/>
</dbReference>
<reference evidence="15 16" key="1">
    <citation type="submission" date="2023-12" db="EMBL/GenBank/DDBJ databases">
        <title>the genome sequence of Hyalangium sp. s54d21.</title>
        <authorList>
            <person name="Zhang X."/>
        </authorList>
    </citation>
    <scope>NUCLEOTIDE SEQUENCE [LARGE SCALE GENOMIC DNA]</scope>
    <source>
        <strain evidence="16">s54d21</strain>
    </source>
</reference>
<dbReference type="SMART" id="SM00089">
    <property type="entry name" value="PKD"/>
    <property type="match status" value="2"/>
</dbReference>
<dbReference type="InterPro" id="IPR017756">
    <property type="entry name" value="TM_Gly-Cys-Arg_CS"/>
</dbReference>
<feature type="signal peptide" evidence="13">
    <location>
        <begin position="1"/>
        <end position="27"/>
    </location>
</feature>
<evidence type="ECO:0000256" key="13">
    <source>
        <dbReference type="SAM" id="SignalP"/>
    </source>
</evidence>
<dbReference type="InterPro" id="IPR046450">
    <property type="entry name" value="PA_dom_sf"/>
</dbReference>
<evidence type="ECO:0000313" key="15">
    <source>
        <dbReference type="EMBL" id="MDY7227454.1"/>
    </source>
</evidence>
<keyword evidence="8 15" id="KW-0378">Hydrolase</keyword>
<feature type="region of interest" description="Disordered" evidence="12">
    <location>
        <begin position="1280"/>
        <end position="1310"/>
    </location>
</feature>
<dbReference type="InterPro" id="IPR011096">
    <property type="entry name" value="FTP_domain"/>
</dbReference>
<comment type="subcellular location">
    <subcellularLocation>
        <location evidence="2">Secreted</location>
    </subcellularLocation>
</comment>
<dbReference type="GO" id="GO:0016787">
    <property type="term" value="F:hydrolase activity"/>
    <property type="evidence" value="ECO:0007669"/>
    <property type="project" value="UniProtKB-KW"/>
</dbReference>
<dbReference type="EMBL" id="JAXIVS010000004">
    <property type="protein sequence ID" value="MDY7227454.1"/>
    <property type="molecule type" value="Genomic_DNA"/>
</dbReference>
<keyword evidence="4" id="KW-0964">Secreted</keyword>
<comment type="cofactor">
    <cofactor evidence="1">
        <name>Zn(2+)</name>
        <dbReference type="ChEBI" id="CHEBI:29105"/>
    </cofactor>
</comment>
<feature type="domain" description="PKD/Chitinase" evidence="14">
    <location>
        <begin position="1384"/>
        <end position="1473"/>
    </location>
</feature>
<evidence type="ECO:0000259" key="14">
    <source>
        <dbReference type="SMART" id="SM00089"/>
    </source>
</evidence>
<dbReference type="Gene3D" id="3.50.30.30">
    <property type="match status" value="1"/>
</dbReference>